<proteinExistence type="predicted"/>
<gene>
    <name evidence="1" type="ORF">F1728_00110</name>
    <name evidence="2" type="ORF">F1728_31015</name>
</gene>
<sequence length="235" mass="26866">MKIWDADRNQNELRCFFNRDYAEIFNVAGDAFRRLTEIAYDVSEDGFDDPSVDLTKHNTEYLDSVELTVAAITAYCDTNTSIITDPLIHLIPRLRSLLAGEKLGRMIGGENIESGLCDDELISIVRMLDNLSVRFLNHIHFVADDKQRGMIEGEDRQKKREDELTIEIAERDEGGLSWPECLSVFLEECKNSGIETSINDSKDPADAFRKRYRVLRGNNYVKRKKTGGRPKKSIK</sequence>
<dbReference type="AlphaFoldDB" id="A0A6I6ANL3"/>
<organism evidence="2 3">
    <name type="scientific">Gimesia benthica</name>
    <dbReference type="NCBI Taxonomy" id="2608982"/>
    <lineage>
        <taxon>Bacteria</taxon>
        <taxon>Pseudomonadati</taxon>
        <taxon>Planctomycetota</taxon>
        <taxon>Planctomycetia</taxon>
        <taxon>Planctomycetales</taxon>
        <taxon>Planctomycetaceae</taxon>
        <taxon>Gimesia</taxon>
    </lineage>
</organism>
<dbReference type="RefSeq" id="WP_155362377.1">
    <property type="nucleotide sequence ID" value="NZ_CP043930.1"/>
</dbReference>
<dbReference type="KEGG" id="gim:F1728_00110"/>
<dbReference type="KEGG" id="gim:F1728_31015"/>
<protein>
    <submittedName>
        <fullName evidence="2">Uncharacterized protein</fullName>
    </submittedName>
</protein>
<dbReference type="EMBL" id="CP043930">
    <property type="protein sequence ID" value="QGQ21203.1"/>
    <property type="molecule type" value="Genomic_DNA"/>
</dbReference>
<reference evidence="2 3" key="1">
    <citation type="submission" date="2019-09" db="EMBL/GenBank/DDBJ databases">
        <title>Gimesia benthica sp. nov., a novel bacterium isolated from deep-sea water of the Northwest Indian Ocean.</title>
        <authorList>
            <person name="Dai X."/>
        </authorList>
    </citation>
    <scope>NUCLEOTIDE SEQUENCE [LARGE SCALE GENOMIC DNA]</scope>
    <source>
        <strain evidence="2 3">E7</strain>
    </source>
</reference>
<evidence type="ECO:0000313" key="2">
    <source>
        <dbReference type="EMBL" id="QGQ26835.1"/>
    </source>
</evidence>
<keyword evidence="3" id="KW-1185">Reference proteome</keyword>
<accession>A0A6I6ANL3</accession>
<dbReference type="Proteomes" id="UP000427281">
    <property type="component" value="Chromosome"/>
</dbReference>
<name>A0A6I6ANL3_9PLAN</name>
<dbReference type="EMBL" id="CP043930">
    <property type="protein sequence ID" value="QGQ26835.1"/>
    <property type="molecule type" value="Genomic_DNA"/>
</dbReference>
<evidence type="ECO:0000313" key="3">
    <source>
        <dbReference type="Proteomes" id="UP000427281"/>
    </source>
</evidence>
<evidence type="ECO:0000313" key="1">
    <source>
        <dbReference type="EMBL" id="QGQ21203.1"/>
    </source>
</evidence>